<feature type="domain" description="Response regulatory" evidence="4">
    <location>
        <begin position="2"/>
        <end position="112"/>
    </location>
</feature>
<dbReference type="GO" id="GO:0005829">
    <property type="term" value="C:cytosol"/>
    <property type="evidence" value="ECO:0007669"/>
    <property type="project" value="TreeGrafter"/>
</dbReference>
<accession>A0A6J6KGG9</accession>
<sequence>MDVLLVEDDDAIASSLVAGLATAGMSVRRVANGADAVAAKIPDVILLDVGLPDFDGFEVCRRIRQNSQVPIIMLTARSEEIDRVFGLEIGADDYVTKPFGLRELIARIRAVTRRHGSADETVHEHVSVGALNIDVSTRRVLLDKVEIELTAKEFDLLAYLASRPGIVHRRNDIMEAVWDTNWYGPTKTLDAHVAAVRKKLGDQRWIEAVRGVGFRFEEPA</sequence>
<dbReference type="InterPro" id="IPR036388">
    <property type="entry name" value="WH-like_DNA-bd_sf"/>
</dbReference>
<evidence type="ECO:0000313" key="6">
    <source>
        <dbReference type="EMBL" id="CAB4648870.1"/>
    </source>
</evidence>
<feature type="domain" description="OmpR/PhoB-type" evidence="5">
    <location>
        <begin position="123"/>
        <end position="218"/>
    </location>
</feature>
<name>A0A6J6KGG9_9ZZZZ</name>
<reference evidence="6" key="1">
    <citation type="submission" date="2020-05" db="EMBL/GenBank/DDBJ databases">
        <authorList>
            <person name="Chiriac C."/>
            <person name="Salcher M."/>
            <person name="Ghai R."/>
            <person name="Kavagutti S V."/>
        </authorList>
    </citation>
    <scope>NUCLEOTIDE SEQUENCE</scope>
</reference>
<dbReference type="SMART" id="SM00448">
    <property type="entry name" value="REC"/>
    <property type="match status" value="1"/>
</dbReference>
<dbReference type="InterPro" id="IPR016032">
    <property type="entry name" value="Sig_transdc_resp-reg_C-effctor"/>
</dbReference>
<dbReference type="SUPFAM" id="SSF52172">
    <property type="entry name" value="CheY-like"/>
    <property type="match status" value="1"/>
</dbReference>
<dbReference type="GO" id="GO:0000976">
    <property type="term" value="F:transcription cis-regulatory region binding"/>
    <property type="evidence" value="ECO:0007669"/>
    <property type="project" value="TreeGrafter"/>
</dbReference>
<evidence type="ECO:0000256" key="3">
    <source>
        <dbReference type="ARBA" id="ARBA00023125"/>
    </source>
</evidence>
<dbReference type="GO" id="GO:0000156">
    <property type="term" value="F:phosphorelay response regulator activity"/>
    <property type="evidence" value="ECO:0007669"/>
    <property type="project" value="TreeGrafter"/>
</dbReference>
<dbReference type="CDD" id="cd00383">
    <property type="entry name" value="trans_reg_C"/>
    <property type="match status" value="1"/>
</dbReference>
<evidence type="ECO:0000259" key="5">
    <source>
        <dbReference type="PROSITE" id="PS51755"/>
    </source>
</evidence>
<keyword evidence="1" id="KW-0597">Phosphoprotein</keyword>
<dbReference type="InterPro" id="IPR001789">
    <property type="entry name" value="Sig_transdc_resp-reg_receiver"/>
</dbReference>
<evidence type="ECO:0000256" key="1">
    <source>
        <dbReference type="ARBA" id="ARBA00022553"/>
    </source>
</evidence>
<dbReference type="EMBL" id="CAEZWB010000076">
    <property type="protein sequence ID" value="CAB4648870.1"/>
    <property type="molecule type" value="Genomic_DNA"/>
</dbReference>
<dbReference type="GO" id="GO:0006355">
    <property type="term" value="P:regulation of DNA-templated transcription"/>
    <property type="evidence" value="ECO:0007669"/>
    <property type="project" value="InterPro"/>
</dbReference>
<dbReference type="Gene3D" id="3.40.50.2300">
    <property type="match status" value="1"/>
</dbReference>
<organism evidence="6">
    <name type="scientific">freshwater metagenome</name>
    <dbReference type="NCBI Taxonomy" id="449393"/>
    <lineage>
        <taxon>unclassified sequences</taxon>
        <taxon>metagenomes</taxon>
        <taxon>ecological metagenomes</taxon>
    </lineage>
</organism>
<dbReference type="PROSITE" id="PS50110">
    <property type="entry name" value="RESPONSE_REGULATORY"/>
    <property type="match status" value="1"/>
</dbReference>
<dbReference type="InterPro" id="IPR011006">
    <property type="entry name" value="CheY-like_superfamily"/>
</dbReference>
<dbReference type="Pfam" id="PF00486">
    <property type="entry name" value="Trans_reg_C"/>
    <property type="match status" value="1"/>
</dbReference>
<dbReference type="AlphaFoldDB" id="A0A6J6KGG9"/>
<evidence type="ECO:0000256" key="2">
    <source>
        <dbReference type="ARBA" id="ARBA00023012"/>
    </source>
</evidence>
<proteinExistence type="predicted"/>
<evidence type="ECO:0000259" key="4">
    <source>
        <dbReference type="PROSITE" id="PS50110"/>
    </source>
</evidence>
<dbReference type="GO" id="GO:0032993">
    <property type="term" value="C:protein-DNA complex"/>
    <property type="evidence" value="ECO:0007669"/>
    <property type="project" value="TreeGrafter"/>
</dbReference>
<dbReference type="InterPro" id="IPR039420">
    <property type="entry name" value="WalR-like"/>
</dbReference>
<keyword evidence="2" id="KW-0902">Two-component regulatory system</keyword>
<dbReference type="InterPro" id="IPR001867">
    <property type="entry name" value="OmpR/PhoB-type_DNA-bd"/>
</dbReference>
<dbReference type="CDD" id="cd17574">
    <property type="entry name" value="REC_OmpR"/>
    <property type="match status" value="1"/>
</dbReference>
<protein>
    <submittedName>
        <fullName evidence="6">Unannotated protein</fullName>
    </submittedName>
</protein>
<dbReference type="SUPFAM" id="SSF46894">
    <property type="entry name" value="C-terminal effector domain of the bipartite response regulators"/>
    <property type="match status" value="1"/>
</dbReference>
<dbReference type="PROSITE" id="PS51755">
    <property type="entry name" value="OMPR_PHOB"/>
    <property type="match status" value="1"/>
</dbReference>
<dbReference type="Pfam" id="PF00072">
    <property type="entry name" value="Response_reg"/>
    <property type="match status" value="1"/>
</dbReference>
<dbReference type="Gene3D" id="1.10.10.10">
    <property type="entry name" value="Winged helix-like DNA-binding domain superfamily/Winged helix DNA-binding domain"/>
    <property type="match status" value="1"/>
</dbReference>
<keyword evidence="3" id="KW-0238">DNA-binding</keyword>
<dbReference type="PANTHER" id="PTHR48111:SF40">
    <property type="entry name" value="PHOSPHATE REGULON TRANSCRIPTIONAL REGULATORY PROTEIN PHOB"/>
    <property type="match status" value="1"/>
</dbReference>
<dbReference type="Gene3D" id="6.10.250.690">
    <property type="match status" value="1"/>
</dbReference>
<dbReference type="SMART" id="SM00862">
    <property type="entry name" value="Trans_reg_C"/>
    <property type="match status" value="1"/>
</dbReference>
<dbReference type="PANTHER" id="PTHR48111">
    <property type="entry name" value="REGULATOR OF RPOS"/>
    <property type="match status" value="1"/>
</dbReference>
<gene>
    <name evidence="6" type="ORF">UFOPK2166_00690</name>
</gene>